<dbReference type="EMBL" id="BAABFB010000075">
    <property type="protein sequence ID" value="GAA4490494.1"/>
    <property type="molecule type" value="Genomic_DNA"/>
</dbReference>
<evidence type="ECO:0000313" key="2">
    <source>
        <dbReference type="Proteomes" id="UP001501183"/>
    </source>
</evidence>
<accession>A0ABP8PQ32</accession>
<gene>
    <name evidence="1" type="ORF">GCM10023094_53930</name>
</gene>
<proteinExistence type="predicted"/>
<sequence>MLTSLGNETQERDERVAVVVDDWHRVSSTATLGAMEFVIDSGCHHPRLSSRAEAAPGSR</sequence>
<dbReference type="Proteomes" id="UP001501183">
    <property type="component" value="Unassembled WGS sequence"/>
</dbReference>
<comment type="caution">
    <text evidence="1">The sequence shown here is derived from an EMBL/GenBank/DDBJ whole genome shotgun (WGS) entry which is preliminary data.</text>
</comment>
<organism evidence="1 2">
    <name type="scientific">Rhodococcus olei</name>
    <dbReference type="NCBI Taxonomy" id="2161675"/>
    <lineage>
        <taxon>Bacteria</taxon>
        <taxon>Bacillati</taxon>
        <taxon>Actinomycetota</taxon>
        <taxon>Actinomycetes</taxon>
        <taxon>Mycobacteriales</taxon>
        <taxon>Nocardiaceae</taxon>
        <taxon>Rhodococcus</taxon>
    </lineage>
</organism>
<reference evidence="2" key="1">
    <citation type="journal article" date="2019" name="Int. J. Syst. Evol. Microbiol.">
        <title>The Global Catalogue of Microorganisms (GCM) 10K type strain sequencing project: providing services to taxonomists for standard genome sequencing and annotation.</title>
        <authorList>
            <consortium name="The Broad Institute Genomics Platform"/>
            <consortium name="The Broad Institute Genome Sequencing Center for Infectious Disease"/>
            <person name="Wu L."/>
            <person name="Ma J."/>
        </authorList>
    </citation>
    <scope>NUCLEOTIDE SEQUENCE [LARGE SCALE GENOMIC DNA]</scope>
    <source>
        <strain evidence="2">JCM 32206</strain>
    </source>
</reference>
<keyword evidence="2" id="KW-1185">Reference proteome</keyword>
<protein>
    <submittedName>
        <fullName evidence="1">Uncharacterized protein</fullName>
    </submittedName>
</protein>
<name>A0ABP8PQ32_9NOCA</name>
<evidence type="ECO:0000313" key="1">
    <source>
        <dbReference type="EMBL" id="GAA4490494.1"/>
    </source>
</evidence>